<keyword evidence="1" id="KW-0472">Membrane</keyword>
<dbReference type="EMBL" id="BART01038207">
    <property type="protein sequence ID" value="GAH15163.1"/>
    <property type="molecule type" value="Genomic_DNA"/>
</dbReference>
<gene>
    <name evidence="2" type="ORF">S01H4_63501</name>
</gene>
<organism evidence="2">
    <name type="scientific">marine sediment metagenome</name>
    <dbReference type="NCBI Taxonomy" id="412755"/>
    <lineage>
        <taxon>unclassified sequences</taxon>
        <taxon>metagenomes</taxon>
        <taxon>ecological metagenomes</taxon>
    </lineage>
</organism>
<keyword evidence="1" id="KW-0812">Transmembrane</keyword>
<feature type="transmembrane region" description="Helical" evidence="1">
    <location>
        <begin position="6"/>
        <end position="29"/>
    </location>
</feature>
<proteinExistence type="predicted"/>
<reference evidence="2" key="1">
    <citation type="journal article" date="2014" name="Front. Microbiol.">
        <title>High frequency of phylogenetically diverse reductive dehalogenase-homologous genes in deep subseafloor sedimentary metagenomes.</title>
        <authorList>
            <person name="Kawai M."/>
            <person name="Futagami T."/>
            <person name="Toyoda A."/>
            <person name="Takaki Y."/>
            <person name="Nishi S."/>
            <person name="Hori S."/>
            <person name="Arai W."/>
            <person name="Tsubouchi T."/>
            <person name="Morono Y."/>
            <person name="Uchiyama I."/>
            <person name="Ito T."/>
            <person name="Fujiyama A."/>
            <person name="Inagaki F."/>
            <person name="Takami H."/>
        </authorList>
    </citation>
    <scope>NUCLEOTIDE SEQUENCE</scope>
    <source>
        <strain evidence="2">Expedition CK06-06</strain>
    </source>
</reference>
<evidence type="ECO:0000313" key="2">
    <source>
        <dbReference type="EMBL" id="GAH15163.1"/>
    </source>
</evidence>
<name>X1F2Y0_9ZZZZ</name>
<comment type="caution">
    <text evidence="2">The sequence shown here is derived from an EMBL/GenBank/DDBJ whole genome shotgun (WGS) entry which is preliminary data.</text>
</comment>
<evidence type="ECO:0000256" key="1">
    <source>
        <dbReference type="SAM" id="Phobius"/>
    </source>
</evidence>
<protein>
    <submittedName>
        <fullName evidence="2">Uncharacterized protein</fullName>
    </submittedName>
</protein>
<sequence length="53" mass="6157">MSFDVTSLFIGVVIGIFSLIGILCLCMWFDNLIERKVDEACEECKEKKREKKK</sequence>
<accession>X1F2Y0</accession>
<dbReference type="AlphaFoldDB" id="X1F2Y0"/>
<keyword evidence="1" id="KW-1133">Transmembrane helix</keyword>